<dbReference type="InterPro" id="IPR036390">
    <property type="entry name" value="WH_DNA-bd_sf"/>
</dbReference>
<evidence type="ECO:0000256" key="4">
    <source>
        <dbReference type="ARBA" id="ARBA00023015"/>
    </source>
</evidence>
<dbReference type="AlphaFoldDB" id="A0A318JL74"/>
<keyword evidence="4" id="KW-0805">Transcription regulation</keyword>
<dbReference type="InterPro" id="IPR015421">
    <property type="entry name" value="PyrdxlP-dep_Trfase_major"/>
</dbReference>
<sequence length="503" mass="56149">MTVAVLRQLYCLFLCVTVRGELPAIPYHGCMDTQPLYLQLADDIAAQISARVLRAGERLPSLREMKLRRGLSLSTVQQAFRRLEDLGLVEARPQSGYFVRYRSEPGHALRLAAPTEVAVDPLLWSYVEDQSEQRTERMQGFRSAVAPHALLPVAQLQRYTLDCMRRHPDLLSDYGRPSGYLDFKRQIARLAMEWGGQLHPEQLIVTQGTIEALNLALRALTQPGDVVAVESPAYFSLLYTLKALGLRVVEIPTDPVSGISVEALELATRDAAIKAVILVPNFSNPLGALMPDAAKEKVADMLAARGIPLIEDDVYGEFYYGRQRPRPIKAFDRSGNVLYCASLTKDVAPGLRIGWIDPGRYRSQVEVQKYLSTHSTPTLNQAVLARFLASGAYPRHMRRLRRAIASQMQGLLQGLAQHFPADVQYTPPQGGFALWLVFPQGFDSLALHQQARQEGIGLAPGPLFSPRGDYRHCLRLSCAEPWTEAQQARLVRLGELVRRQYAD</sequence>
<dbReference type="InterPro" id="IPR051446">
    <property type="entry name" value="HTH_trans_reg/aminotransferase"/>
</dbReference>
<evidence type="ECO:0000313" key="8">
    <source>
        <dbReference type="EMBL" id="PXX48411.1"/>
    </source>
</evidence>
<gene>
    <name evidence="8" type="ORF">DFR38_107199</name>
</gene>
<evidence type="ECO:0000256" key="2">
    <source>
        <dbReference type="ARBA" id="ARBA00021531"/>
    </source>
</evidence>
<dbReference type="Pfam" id="PF00155">
    <property type="entry name" value="Aminotran_1_2"/>
    <property type="match status" value="1"/>
</dbReference>
<evidence type="ECO:0000259" key="7">
    <source>
        <dbReference type="PROSITE" id="PS50949"/>
    </source>
</evidence>
<dbReference type="GO" id="GO:0030170">
    <property type="term" value="F:pyridoxal phosphate binding"/>
    <property type="evidence" value="ECO:0007669"/>
    <property type="project" value="InterPro"/>
</dbReference>
<dbReference type="InterPro" id="IPR000524">
    <property type="entry name" value="Tscrpt_reg_HTH_GntR"/>
</dbReference>
<dbReference type="PANTHER" id="PTHR46577">
    <property type="entry name" value="HTH-TYPE TRANSCRIPTIONAL REGULATORY PROTEIN GABR"/>
    <property type="match status" value="1"/>
</dbReference>
<dbReference type="PANTHER" id="PTHR46577:SF2">
    <property type="entry name" value="TRANSCRIPTIONAL REGULATORY PROTEIN"/>
    <property type="match status" value="1"/>
</dbReference>
<evidence type="ECO:0000256" key="1">
    <source>
        <dbReference type="ARBA" id="ARBA00005384"/>
    </source>
</evidence>
<dbReference type="CDD" id="cd00609">
    <property type="entry name" value="AAT_like"/>
    <property type="match status" value="1"/>
</dbReference>
<comment type="caution">
    <text evidence="8">The sequence shown here is derived from an EMBL/GenBank/DDBJ whole genome shotgun (WGS) entry which is preliminary data.</text>
</comment>
<keyword evidence="9" id="KW-1185">Reference proteome</keyword>
<dbReference type="InterPro" id="IPR004839">
    <property type="entry name" value="Aminotransferase_I/II_large"/>
</dbReference>
<keyword evidence="6" id="KW-0804">Transcription</keyword>
<proteinExistence type="inferred from homology"/>
<dbReference type="EMBL" id="QJKC01000007">
    <property type="protein sequence ID" value="PXX48411.1"/>
    <property type="molecule type" value="Genomic_DNA"/>
</dbReference>
<dbReference type="SUPFAM" id="SSF46785">
    <property type="entry name" value="Winged helix' DNA-binding domain"/>
    <property type="match status" value="1"/>
</dbReference>
<evidence type="ECO:0000256" key="6">
    <source>
        <dbReference type="ARBA" id="ARBA00023163"/>
    </source>
</evidence>
<dbReference type="GO" id="GO:0003677">
    <property type="term" value="F:DNA binding"/>
    <property type="evidence" value="ECO:0007669"/>
    <property type="project" value="UniProtKB-KW"/>
</dbReference>
<dbReference type="Proteomes" id="UP000248395">
    <property type="component" value="Unassembled WGS sequence"/>
</dbReference>
<accession>A0A318JL74</accession>
<dbReference type="InterPro" id="IPR015424">
    <property type="entry name" value="PyrdxlP-dep_Trfase"/>
</dbReference>
<protein>
    <recommendedName>
        <fullName evidence="2">Putative 8-amino-7-oxononanoate synthase</fullName>
    </recommendedName>
</protein>
<reference evidence="8 9" key="1">
    <citation type="submission" date="2018-05" db="EMBL/GenBank/DDBJ databases">
        <title>Genomic Encyclopedia of Type Strains, Phase IV (KMG-IV): sequencing the most valuable type-strain genomes for metagenomic binning, comparative biology and taxonomic classification.</title>
        <authorList>
            <person name="Goeker M."/>
        </authorList>
    </citation>
    <scope>NUCLEOTIDE SEQUENCE [LARGE SCALE GENOMIC DNA]</scope>
    <source>
        <strain evidence="8 9">DSM 25134</strain>
    </source>
</reference>
<dbReference type="Gene3D" id="3.40.640.10">
    <property type="entry name" value="Type I PLP-dependent aspartate aminotransferase-like (Major domain)"/>
    <property type="match status" value="1"/>
</dbReference>
<evidence type="ECO:0000256" key="3">
    <source>
        <dbReference type="ARBA" id="ARBA00022898"/>
    </source>
</evidence>
<feature type="domain" description="HTH gntR-type" evidence="7">
    <location>
        <begin position="34"/>
        <end position="102"/>
    </location>
</feature>
<dbReference type="CDD" id="cd07377">
    <property type="entry name" value="WHTH_GntR"/>
    <property type="match status" value="1"/>
</dbReference>
<keyword evidence="5" id="KW-0238">DNA-binding</keyword>
<evidence type="ECO:0000256" key="5">
    <source>
        <dbReference type="ARBA" id="ARBA00023125"/>
    </source>
</evidence>
<comment type="similarity">
    <text evidence="1">In the C-terminal section; belongs to the class-I pyridoxal-phosphate-dependent aminotransferase family.</text>
</comment>
<dbReference type="PROSITE" id="PS50949">
    <property type="entry name" value="HTH_GNTR"/>
    <property type="match status" value="1"/>
</dbReference>
<dbReference type="SUPFAM" id="SSF53383">
    <property type="entry name" value="PLP-dependent transferases"/>
    <property type="match status" value="1"/>
</dbReference>
<dbReference type="InterPro" id="IPR036388">
    <property type="entry name" value="WH-like_DNA-bd_sf"/>
</dbReference>
<dbReference type="Pfam" id="PF00392">
    <property type="entry name" value="GntR"/>
    <property type="match status" value="1"/>
</dbReference>
<name>A0A318JL74_9NEIS</name>
<dbReference type="GO" id="GO:0003700">
    <property type="term" value="F:DNA-binding transcription factor activity"/>
    <property type="evidence" value="ECO:0007669"/>
    <property type="project" value="InterPro"/>
</dbReference>
<dbReference type="Gene3D" id="1.10.10.10">
    <property type="entry name" value="Winged helix-like DNA-binding domain superfamily/Winged helix DNA-binding domain"/>
    <property type="match status" value="1"/>
</dbReference>
<evidence type="ECO:0000313" key="9">
    <source>
        <dbReference type="Proteomes" id="UP000248395"/>
    </source>
</evidence>
<keyword evidence="3" id="KW-0663">Pyridoxal phosphate</keyword>
<organism evidence="8 9">
    <name type="scientific">Aquitalea magnusonii</name>
    <dbReference type="NCBI Taxonomy" id="332411"/>
    <lineage>
        <taxon>Bacteria</taxon>
        <taxon>Pseudomonadati</taxon>
        <taxon>Pseudomonadota</taxon>
        <taxon>Betaproteobacteria</taxon>
        <taxon>Neisseriales</taxon>
        <taxon>Chromobacteriaceae</taxon>
        <taxon>Aquitalea</taxon>
    </lineage>
</organism>
<dbReference type="SMART" id="SM00345">
    <property type="entry name" value="HTH_GNTR"/>
    <property type="match status" value="1"/>
</dbReference>